<dbReference type="InterPro" id="IPR000192">
    <property type="entry name" value="Aminotrans_V_dom"/>
</dbReference>
<name>A0ABW5RT41_9BACI</name>
<evidence type="ECO:0000313" key="5">
    <source>
        <dbReference type="Proteomes" id="UP001597506"/>
    </source>
</evidence>
<feature type="domain" description="Aminotransferase class V" evidence="3">
    <location>
        <begin position="2"/>
        <end position="364"/>
    </location>
</feature>
<dbReference type="Gene3D" id="1.10.260.50">
    <property type="match status" value="1"/>
</dbReference>
<proteinExistence type="predicted"/>
<protein>
    <submittedName>
        <fullName evidence="4">Cysteine desulfurase family protein</fullName>
    </submittedName>
</protein>
<comment type="cofactor">
    <cofactor evidence="1">
        <name>pyridoxal 5'-phosphate</name>
        <dbReference type="ChEBI" id="CHEBI:597326"/>
    </cofactor>
</comment>
<accession>A0ABW5RT41</accession>
<dbReference type="EMBL" id="JBHUMF010000030">
    <property type="protein sequence ID" value="MFD2681600.1"/>
    <property type="molecule type" value="Genomic_DNA"/>
</dbReference>
<keyword evidence="5" id="KW-1185">Reference proteome</keyword>
<comment type="caution">
    <text evidence="4">The sequence shown here is derived from an EMBL/GenBank/DDBJ whole genome shotgun (WGS) entry which is preliminary data.</text>
</comment>
<evidence type="ECO:0000313" key="4">
    <source>
        <dbReference type="EMBL" id="MFD2681600.1"/>
    </source>
</evidence>
<sequence length="383" mass="43108">MIYFDNSATTKPYKEVLHTFTKVNEQLFANPSSIHSFGGRVEKLMQQAREQVASLLHVQGKEIIFTSGGTESNNLAIKGAALRYRNRGKHLITLKIEHPSVLNAFKQLEEFGYSVTYLDVDESGKVDPAMVEKEIREDTILISIMHVNNEVGTIQPIMKISEILQRYPKVIFHVDHVQGCGKVPLEMKHSRIDLCTISAHKVHGLKGTGLLYKRDGINLSPILTGGEQEANIRSGTENVGGIASFAKALRLHFSKTENDIKKMFDIQRYLRDELEKLDEVIIHTPKADQAPHIINFSVKHFKAEVLVHALDKHEIFVSTTSACSSKQSKPSRTLLSMGVPLEIAESSLRISLSFENTLEEAKQFLQVFNTEINSLMKTMRRSK</sequence>
<dbReference type="Gene3D" id="3.90.1150.10">
    <property type="entry name" value="Aspartate Aminotransferase, domain 1"/>
    <property type="match status" value="1"/>
</dbReference>
<dbReference type="Gene3D" id="3.40.640.10">
    <property type="entry name" value="Type I PLP-dependent aspartate aminotransferase-like (Major domain)"/>
    <property type="match status" value="1"/>
</dbReference>
<evidence type="ECO:0000259" key="3">
    <source>
        <dbReference type="Pfam" id="PF00266"/>
    </source>
</evidence>
<evidence type="ECO:0000256" key="2">
    <source>
        <dbReference type="ARBA" id="ARBA00022898"/>
    </source>
</evidence>
<dbReference type="SUPFAM" id="SSF53383">
    <property type="entry name" value="PLP-dependent transferases"/>
    <property type="match status" value="1"/>
</dbReference>
<dbReference type="InterPro" id="IPR015422">
    <property type="entry name" value="PyrdxlP-dep_Trfase_small"/>
</dbReference>
<keyword evidence="2" id="KW-0663">Pyridoxal phosphate</keyword>
<dbReference type="InterPro" id="IPR016454">
    <property type="entry name" value="Cysteine_dSase"/>
</dbReference>
<gene>
    <name evidence="4" type="ORF">ACFSUL_12675</name>
</gene>
<dbReference type="RefSeq" id="WP_377936140.1">
    <property type="nucleotide sequence ID" value="NZ_JBHUMF010000030.1"/>
</dbReference>
<dbReference type="NCBIfam" id="NF002806">
    <property type="entry name" value="PRK02948.1"/>
    <property type="match status" value="1"/>
</dbReference>
<dbReference type="PANTHER" id="PTHR11601">
    <property type="entry name" value="CYSTEINE DESULFURYLASE FAMILY MEMBER"/>
    <property type="match status" value="1"/>
</dbReference>
<dbReference type="Pfam" id="PF00266">
    <property type="entry name" value="Aminotran_5"/>
    <property type="match status" value="1"/>
</dbReference>
<dbReference type="InterPro" id="IPR015421">
    <property type="entry name" value="PyrdxlP-dep_Trfase_major"/>
</dbReference>
<evidence type="ECO:0000256" key="1">
    <source>
        <dbReference type="ARBA" id="ARBA00001933"/>
    </source>
</evidence>
<reference evidence="5" key="1">
    <citation type="journal article" date="2019" name="Int. J. Syst. Evol. Microbiol.">
        <title>The Global Catalogue of Microorganisms (GCM) 10K type strain sequencing project: providing services to taxonomists for standard genome sequencing and annotation.</title>
        <authorList>
            <consortium name="The Broad Institute Genomics Platform"/>
            <consortium name="The Broad Institute Genome Sequencing Center for Infectious Disease"/>
            <person name="Wu L."/>
            <person name="Ma J."/>
        </authorList>
    </citation>
    <scope>NUCLEOTIDE SEQUENCE [LARGE SCALE GENOMIC DNA]</scope>
    <source>
        <strain evidence="5">KCTC 3913</strain>
    </source>
</reference>
<dbReference type="InterPro" id="IPR015424">
    <property type="entry name" value="PyrdxlP-dep_Trfase"/>
</dbReference>
<dbReference type="PIRSF" id="PIRSF005572">
    <property type="entry name" value="NifS"/>
    <property type="match status" value="1"/>
</dbReference>
<organism evidence="4 5">
    <name type="scientific">Bacillus seohaeanensis</name>
    <dbReference type="NCBI Taxonomy" id="284580"/>
    <lineage>
        <taxon>Bacteria</taxon>
        <taxon>Bacillati</taxon>
        <taxon>Bacillota</taxon>
        <taxon>Bacilli</taxon>
        <taxon>Bacillales</taxon>
        <taxon>Bacillaceae</taxon>
        <taxon>Bacillus</taxon>
    </lineage>
</organism>
<dbReference type="PANTHER" id="PTHR11601:SF50">
    <property type="entry name" value="CYSTEINE DESULFURASE ISCS 2-RELATED"/>
    <property type="match status" value="1"/>
</dbReference>
<dbReference type="Proteomes" id="UP001597506">
    <property type="component" value="Unassembled WGS sequence"/>
</dbReference>